<feature type="compositionally biased region" description="Basic and acidic residues" evidence="5">
    <location>
        <begin position="420"/>
        <end position="433"/>
    </location>
</feature>
<dbReference type="Proteomes" id="UP000410984">
    <property type="component" value="Unassembled WGS sequence"/>
</dbReference>
<feature type="transmembrane region" description="Helical" evidence="6">
    <location>
        <begin position="63"/>
        <end position="86"/>
    </location>
</feature>
<feature type="transmembrane region" description="Helical" evidence="6">
    <location>
        <begin position="290"/>
        <end position="309"/>
    </location>
</feature>
<feature type="transmembrane region" description="Helical" evidence="6">
    <location>
        <begin position="34"/>
        <end position="51"/>
    </location>
</feature>
<organism evidence="8 9">
    <name type="scientific">Methylobacterium symbioticum</name>
    <dbReference type="NCBI Taxonomy" id="2584084"/>
    <lineage>
        <taxon>Bacteria</taxon>
        <taxon>Pseudomonadati</taxon>
        <taxon>Pseudomonadota</taxon>
        <taxon>Alphaproteobacteria</taxon>
        <taxon>Hyphomicrobiales</taxon>
        <taxon>Methylobacteriaceae</taxon>
        <taxon>Methylobacterium</taxon>
    </lineage>
</organism>
<comment type="subcellular location">
    <subcellularLocation>
        <location evidence="1">Membrane</location>
        <topology evidence="1">Multi-pass membrane protein</topology>
    </subcellularLocation>
</comment>
<feature type="domain" description="Sodium/calcium exchanger membrane region" evidence="7">
    <location>
        <begin position="35"/>
        <end position="178"/>
    </location>
</feature>
<dbReference type="GO" id="GO:0055085">
    <property type="term" value="P:transmembrane transport"/>
    <property type="evidence" value="ECO:0007669"/>
    <property type="project" value="InterPro"/>
</dbReference>
<evidence type="ECO:0000256" key="1">
    <source>
        <dbReference type="ARBA" id="ARBA00004141"/>
    </source>
</evidence>
<feature type="transmembrane region" description="Helical" evidence="6">
    <location>
        <begin position="369"/>
        <end position="390"/>
    </location>
</feature>
<keyword evidence="3 6" id="KW-1133">Transmembrane helix</keyword>
<feature type="transmembrane region" description="Helical" evidence="6">
    <location>
        <begin position="345"/>
        <end position="363"/>
    </location>
</feature>
<feature type="transmembrane region" description="Helical" evidence="6">
    <location>
        <begin position="106"/>
        <end position="125"/>
    </location>
</feature>
<evidence type="ECO:0000259" key="7">
    <source>
        <dbReference type="Pfam" id="PF01699"/>
    </source>
</evidence>
<feature type="transmembrane region" description="Helical" evidence="6">
    <location>
        <begin position="210"/>
        <end position="228"/>
    </location>
</feature>
<evidence type="ECO:0000256" key="5">
    <source>
        <dbReference type="SAM" id="MobiDB-lite"/>
    </source>
</evidence>
<evidence type="ECO:0000256" key="3">
    <source>
        <dbReference type="ARBA" id="ARBA00022989"/>
    </source>
</evidence>
<feature type="region of interest" description="Disordered" evidence="5">
    <location>
        <begin position="410"/>
        <end position="433"/>
    </location>
</feature>
<keyword evidence="2 6" id="KW-0812">Transmembrane</keyword>
<evidence type="ECO:0000256" key="4">
    <source>
        <dbReference type="ARBA" id="ARBA00023136"/>
    </source>
</evidence>
<reference evidence="8 9" key="1">
    <citation type="submission" date="2019-06" db="EMBL/GenBank/DDBJ databases">
        <authorList>
            <person name="Rodrigo-Torres L."/>
            <person name="Arahal R. D."/>
            <person name="Lucena T."/>
        </authorList>
    </citation>
    <scope>NUCLEOTIDE SEQUENCE [LARGE SCALE GENOMIC DNA]</scope>
    <source>
        <strain evidence="8 9">SB0023/3</strain>
    </source>
</reference>
<dbReference type="OrthoDB" id="57558at2"/>
<dbReference type="EMBL" id="CABFPH010000041">
    <property type="protein sequence ID" value="VUD72413.1"/>
    <property type="molecule type" value="Genomic_DNA"/>
</dbReference>
<dbReference type="AlphaFoldDB" id="A0A509EGW2"/>
<sequence>MRRFLILVALAVTATLPAVILRLGGWQPSPFVDVAAFGIAILAAGFLLSWGAETAEQHISQGLILAAVALVTVLPEYAIDIYYAYMAGASGPNSQYVQYAAANMTGANRLLVGLAWPLMVLLHWMKDRHRSIDLAPGNAVEVGFLLLASLYAFVIVLKRSISLLDFVVLIAIFGAYVWRARNLQKSDNPEEAEEPGPAAALNTLSPGLQWTAMVGLVAVAGGVILVSAEPFAEAMVSTGRLIGLNEFLLIQWLAPLASEAPAITVAVLFVRANRAGDGLIAMISDKINQWTLLVGMLPLALSIGAGAISPLPLDARQGEEFFLTAAQSLLGIALLLRLRLGLWSALALAALFTVQVGLAFVYRNDEARTIATLTWLAWAYLGLAGLLFLIDGRRLFTLLRGAVMGDFSKLEPPGSEGDSDVQRSEREASSIAG</sequence>
<evidence type="ECO:0000313" key="9">
    <source>
        <dbReference type="Proteomes" id="UP000410984"/>
    </source>
</evidence>
<evidence type="ECO:0000256" key="6">
    <source>
        <dbReference type="SAM" id="Phobius"/>
    </source>
</evidence>
<evidence type="ECO:0000313" key="8">
    <source>
        <dbReference type="EMBL" id="VUD72413.1"/>
    </source>
</evidence>
<accession>A0A509EGW2</accession>
<keyword evidence="9" id="KW-1185">Reference proteome</keyword>
<gene>
    <name evidence="8" type="ORF">MET9862_03012</name>
</gene>
<feature type="transmembrane region" description="Helical" evidence="6">
    <location>
        <begin position="137"/>
        <end position="155"/>
    </location>
</feature>
<feature type="transmembrane region" description="Helical" evidence="6">
    <location>
        <begin position="248"/>
        <end position="270"/>
    </location>
</feature>
<dbReference type="GO" id="GO:0016020">
    <property type="term" value="C:membrane"/>
    <property type="evidence" value="ECO:0007669"/>
    <property type="project" value="UniProtKB-SubCell"/>
</dbReference>
<dbReference type="InterPro" id="IPR004837">
    <property type="entry name" value="NaCa_Exmemb"/>
</dbReference>
<evidence type="ECO:0000256" key="2">
    <source>
        <dbReference type="ARBA" id="ARBA00022692"/>
    </source>
</evidence>
<keyword evidence="4 6" id="KW-0472">Membrane</keyword>
<name>A0A509EGW2_9HYPH</name>
<dbReference type="RefSeq" id="WP_083461060.1">
    <property type="nucleotide sequence ID" value="NZ_CABFPH010000041.1"/>
</dbReference>
<feature type="transmembrane region" description="Helical" evidence="6">
    <location>
        <begin position="161"/>
        <end position="178"/>
    </location>
</feature>
<dbReference type="Pfam" id="PF01699">
    <property type="entry name" value="Na_Ca_ex"/>
    <property type="match status" value="1"/>
</dbReference>
<proteinExistence type="predicted"/>
<protein>
    <recommendedName>
        <fullName evidence="7">Sodium/calcium exchanger membrane region domain-containing protein</fullName>
    </recommendedName>
</protein>